<reference evidence="1 2" key="1">
    <citation type="journal article" date="2021" name="Int. J. Syst. Evol. Microbiol.">
        <title>Amazonocrinis nigriterrae gen. nov., sp. nov., Atlanticothrix silvestris gen. nov., sp. nov. and Dendronalium phyllosphericum gen. nov., sp. nov., nostocacean cyanobacteria from Brazilian environments.</title>
        <authorList>
            <person name="Alvarenga D.O."/>
            <person name="Andreote A.P.D."/>
            <person name="Branco L.H.Z."/>
            <person name="Delbaje E."/>
            <person name="Cruz R.B."/>
            <person name="Varani A.M."/>
            <person name="Fiore M.F."/>
        </authorList>
    </citation>
    <scope>NUCLEOTIDE SEQUENCE [LARGE SCALE GENOMIC DNA]</scope>
    <source>
        <strain evidence="1 2">CENA357</strain>
    </source>
</reference>
<evidence type="ECO:0000313" key="2">
    <source>
        <dbReference type="Proteomes" id="UP000599391"/>
    </source>
</evidence>
<proteinExistence type="predicted"/>
<organism evidence="1 2">
    <name type="scientific">Atlanticothrix silvestris CENA357</name>
    <dbReference type="NCBI Taxonomy" id="1725252"/>
    <lineage>
        <taxon>Bacteria</taxon>
        <taxon>Bacillati</taxon>
        <taxon>Cyanobacteriota</taxon>
        <taxon>Cyanophyceae</taxon>
        <taxon>Nostocales</taxon>
        <taxon>Nodulariaceae</taxon>
        <taxon>Atlanticothrix</taxon>
        <taxon>Atlanticothrix silvestris</taxon>
    </lineage>
</organism>
<comment type="caution">
    <text evidence="1">The sequence shown here is derived from an EMBL/GenBank/DDBJ whole genome shotgun (WGS) entry which is preliminary data.</text>
</comment>
<keyword evidence="2" id="KW-1185">Reference proteome</keyword>
<name>A0A8J7HHA7_9CYAN</name>
<gene>
    <name evidence="1" type="ORF">I8751_11945</name>
</gene>
<sequence>MKSIASPLEKMVTRFLKKIVTGEPKLFQTDRKEILDKAIHASEKVSHLLEGIEEIQAIGVSRSDKGYSVKINLTSPLPTEVASKVPEKLEGVPIETEVVGQVFVLT</sequence>
<protein>
    <submittedName>
        <fullName evidence="1">Uncharacterized protein</fullName>
    </submittedName>
</protein>
<accession>A0A8J7HHA7</accession>
<dbReference type="AlphaFoldDB" id="A0A8J7HHA7"/>
<dbReference type="Proteomes" id="UP000599391">
    <property type="component" value="Unassembled WGS sequence"/>
</dbReference>
<evidence type="ECO:0000313" key="1">
    <source>
        <dbReference type="EMBL" id="MBH8553065.1"/>
    </source>
</evidence>
<dbReference type="EMBL" id="JAECZB010000024">
    <property type="protein sequence ID" value="MBH8553065.1"/>
    <property type="molecule type" value="Genomic_DNA"/>
</dbReference>
<dbReference type="RefSeq" id="WP_214439360.1">
    <property type="nucleotide sequence ID" value="NZ_JAECZB010000024.1"/>
</dbReference>